<dbReference type="InterPro" id="IPR037066">
    <property type="entry name" value="Plug_dom_sf"/>
</dbReference>
<dbReference type="Pfam" id="PF00593">
    <property type="entry name" value="TonB_dep_Rec_b-barrel"/>
    <property type="match status" value="1"/>
</dbReference>
<feature type="compositionally biased region" description="Low complexity" evidence="12">
    <location>
        <begin position="7"/>
        <end position="17"/>
    </location>
</feature>
<organism evidence="13 14">
    <name type="scientific">Roseateles depolymerans</name>
    <dbReference type="NCBI Taxonomy" id="76731"/>
    <lineage>
        <taxon>Bacteria</taxon>
        <taxon>Pseudomonadati</taxon>
        <taxon>Pseudomonadota</taxon>
        <taxon>Betaproteobacteria</taxon>
        <taxon>Burkholderiales</taxon>
        <taxon>Sphaerotilaceae</taxon>
        <taxon>Roseateles</taxon>
    </lineage>
</organism>
<dbReference type="Gene3D" id="2.40.170.20">
    <property type="entry name" value="TonB-dependent receptor, beta-barrel domain"/>
    <property type="match status" value="1"/>
</dbReference>
<keyword evidence="3 10" id="KW-0813">Transport</keyword>
<dbReference type="FunFam" id="2.40.170.20:FF:000005">
    <property type="entry name" value="TonB-dependent siderophore receptor"/>
    <property type="match status" value="1"/>
</dbReference>
<evidence type="ECO:0000256" key="6">
    <source>
        <dbReference type="ARBA" id="ARBA00023077"/>
    </source>
</evidence>
<dbReference type="InterPro" id="IPR012910">
    <property type="entry name" value="Plug_dom"/>
</dbReference>
<dbReference type="GO" id="GO:0015344">
    <property type="term" value="F:siderophore uptake transmembrane transporter activity"/>
    <property type="evidence" value="ECO:0007669"/>
    <property type="project" value="TreeGrafter"/>
</dbReference>
<evidence type="ECO:0000256" key="1">
    <source>
        <dbReference type="ARBA" id="ARBA00004571"/>
    </source>
</evidence>
<comment type="similarity">
    <text evidence="2 10 11">Belongs to the TonB-dependent receptor family.</text>
</comment>
<evidence type="ECO:0000313" key="13">
    <source>
        <dbReference type="EMBL" id="ALV07008.1"/>
    </source>
</evidence>
<dbReference type="NCBIfam" id="TIGR01783">
    <property type="entry name" value="TonB-siderophor"/>
    <property type="match status" value="1"/>
</dbReference>
<evidence type="ECO:0000313" key="14">
    <source>
        <dbReference type="Proteomes" id="UP000060699"/>
    </source>
</evidence>
<dbReference type="InterPro" id="IPR036942">
    <property type="entry name" value="Beta-barrel_TonB_sf"/>
</dbReference>
<dbReference type="Gene3D" id="2.170.130.10">
    <property type="entry name" value="TonB-dependent receptor, plug domain"/>
    <property type="match status" value="1"/>
</dbReference>
<evidence type="ECO:0000256" key="7">
    <source>
        <dbReference type="ARBA" id="ARBA00023136"/>
    </source>
</evidence>
<gene>
    <name evidence="13" type="ORF">RD2015_2542</name>
</gene>
<name>A0A0U3NF01_9BURK</name>
<dbReference type="Pfam" id="PF07715">
    <property type="entry name" value="Plug"/>
    <property type="match status" value="1"/>
</dbReference>
<evidence type="ECO:0000256" key="4">
    <source>
        <dbReference type="ARBA" id="ARBA00022452"/>
    </source>
</evidence>
<dbReference type="AlphaFoldDB" id="A0A0U3NF01"/>
<keyword evidence="5 10" id="KW-0812">Transmembrane</keyword>
<keyword evidence="7 10" id="KW-0472">Membrane</keyword>
<dbReference type="KEGG" id="rdp:RD2015_2542"/>
<dbReference type="PANTHER" id="PTHR32552">
    <property type="entry name" value="FERRICHROME IRON RECEPTOR-RELATED"/>
    <property type="match status" value="1"/>
</dbReference>
<dbReference type="PANTHER" id="PTHR32552:SF90">
    <property type="entry name" value="METAL-PSEUDOPALINE RECEPTOR CNTO"/>
    <property type="match status" value="1"/>
</dbReference>
<dbReference type="GO" id="GO:0038023">
    <property type="term" value="F:signaling receptor activity"/>
    <property type="evidence" value="ECO:0007669"/>
    <property type="project" value="InterPro"/>
</dbReference>
<feature type="region of interest" description="Disordered" evidence="12">
    <location>
        <begin position="1"/>
        <end position="26"/>
    </location>
</feature>
<keyword evidence="6 11" id="KW-0798">TonB box</keyword>
<keyword evidence="8" id="KW-0675">Receptor</keyword>
<dbReference type="InterPro" id="IPR039426">
    <property type="entry name" value="TonB-dep_rcpt-like"/>
</dbReference>
<evidence type="ECO:0000256" key="9">
    <source>
        <dbReference type="ARBA" id="ARBA00023237"/>
    </source>
</evidence>
<keyword evidence="4 10" id="KW-1134">Transmembrane beta strand</keyword>
<evidence type="ECO:0000256" key="12">
    <source>
        <dbReference type="SAM" id="MobiDB-lite"/>
    </source>
</evidence>
<accession>A0A0U3NF01</accession>
<evidence type="ECO:0000256" key="8">
    <source>
        <dbReference type="ARBA" id="ARBA00023170"/>
    </source>
</evidence>
<dbReference type="EMBL" id="CP013729">
    <property type="protein sequence ID" value="ALV07008.1"/>
    <property type="molecule type" value="Genomic_DNA"/>
</dbReference>
<dbReference type="GO" id="GO:0009279">
    <property type="term" value="C:cell outer membrane"/>
    <property type="evidence" value="ECO:0007669"/>
    <property type="project" value="UniProtKB-SubCell"/>
</dbReference>
<keyword evidence="9 10" id="KW-0998">Cell outer membrane</keyword>
<reference evidence="13 14" key="1">
    <citation type="submission" date="2015-12" db="EMBL/GenBank/DDBJ databases">
        <title>Complete genome of Roseateles depolymerans KCTC 42856.</title>
        <authorList>
            <person name="Kim K.M."/>
        </authorList>
    </citation>
    <scope>NUCLEOTIDE SEQUENCE [LARGE SCALE GENOMIC DNA]</scope>
    <source>
        <strain evidence="13 14">KCTC 42856</strain>
    </source>
</reference>
<dbReference type="InterPro" id="IPR000531">
    <property type="entry name" value="Beta-barrel_TonB"/>
</dbReference>
<evidence type="ECO:0000256" key="11">
    <source>
        <dbReference type="RuleBase" id="RU003357"/>
    </source>
</evidence>
<comment type="subcellular location">
    <subcellularLocation>
        <location evidence="1 10">Cell outer membrane</location>
        <topology evidence="1 10">Multi-pass membrane protein</topology>
    </subcellularLocation>
</comment>
<dbReference type="CDD" id="cd01347">
    <property type="entry name" value="ligand_gated_channel"/>
    <property type="match status" value="1"/>
</dbReference>
<feature type="compositionally biased region" description="Polar residues" evidence="12">
    <location>
        <begin position="85"/>
        <end position="98"/>
    </location>
</feature>
<dbReference type="InterPro" id="IPR010105">
    <property type="entry name" value="TonB_sidphr_rcpt"/>
</dbReference>
<evidence type="ECO:0000256" key="2">
    <source>
        <dbReference type="ARBA" id="ARBA00009810"/>
    </source>
</evidence>
<evidence type="ECO:0000256" key="3">
    <source>
        <dbReference type="ARBA" id="ARBA00022448"/>
    </source>
</evidence>
<dbReference type="SUPFAM" id="SSF56935">
    <property type="entry name" value="Porins"/>
    <property type="match status" value="1"/>
</dbReference>
<feature type="region of interest" description="Disordered" evidence="12">
    <location>
        <begin position="77"/>
        <end position="108"/>
    </location>
</feature>
<sequence length="776" mass="84379">MSQRPKLSSLNLASSNRRSQRMWAQPCPIQAASPQWERARAPATPAPPAALCLIPLVAALGGPGFALAQLPAAPAASSPTVAVGTPSQTPAEASSTPGPGTRPDSLPAVEVVGRSDSGRYQSGLAAGAKSELPLRELPQSIRIMTRQAMDDLGAVKMDDLLDYVGGVSRQNSFGGLWDNLAIRGLAGNENTGMATLLNGFGSNRGFNAPRDLAAVERIEFLKGPAAALYGNSEPGGTLNVVSKAPLWNAGHSMEAYVGSYGLRRLALDSTGPLSDRVAYRLNVAAEERDSFRNTVTASRRVLAPALTWRLSPDTMLDYRGEWLRHATPLDRGVVAVNNQLGVVPRDRFLGEPADGDVAVINGNHQLSLRHEWNESWQARVALSRRDTRIKGFSTEASALLADGTLRRQRRLRDYDSDDTAVQAELQHVRMIAGSRHELLLGVEHYDFRMDQRMLRFNPSAAVPYAVNIYSPVYGQVQPTPLPNTDTEERQRNTAIYWQDAVSLGRHWRVLAGLRWEQPHQSLLNRRNGVTTRQQPSEWSPRLGLSWLPDAQWTVYANAGRSFRPNPGSDAKGSAFAPEHGQALEAGVKWQTADQRLGATAAIFDIRKRDVLTADPTPANSGFSIAAGEVRSRGIELEASGQLTASWRVNGSLTWLDAEITKDATLPVGSRLLNVPRLNASLLAVHEGSTASGQRFGLGGGLAYNAHRLGQNGAPDFQLPSYTVAKLVGYWRVGSQWRLSLDVDNLFDRHYYTSSYSRLWVAPGAARSVSVGAQYKF</sequence>
<dbReference type="GO" id="GO:0015891">
    <property type="term" value="P:siderophore transport"/>
    <property type="evidence" value="ECO:0007669"/>
    <property type="project" value="InterPro"/>
</dbReference>
<keyword evidence="14" id="KW-1185">Reference proteome</keyword>
<dbReference type="Proteomes" id="UP000060699">
    <property type="component" value="Chromosome"/>
</dbReference>
<proteinExistence type="inferred from homology"/>
<dbReference type="PROSITE" id="PS52016">
    <property type="entry name" value="TONB_DEPENDENT_REC_3"/>
    <property type="match status" value="1"/>
</dbReference>
<protein>
    <submittedName>
        <fullName evidence="13">Membrane protein</fullName>
    </submittedName>
</protein>
<dbReference type="PATRIC" id="fig|76731.3.peg.2601"/>
<evidence type="ECO:0000256" key="10">
    <source>
        <dbReference type="PROSITE-ProRule" id="PRU01360"/>
    </source>
</evidence>
<evidence type="ECO:0000256" key="5">
    <source>
        <dbReference type="ARBA" id="ARBA00022692"/>
    </source>
</evidence>
<dbReference type="STRING" id="76731.RD2015_2542"/>